<sequence>MEDDKLYRLVGELALKLAAFEATCDHLLFQVVNKADKSLALSIGKRPIDATSRAGAVIKTLRDVIEFQLPIEKSSFSDYDGLETFMLALSDMRNAILHSSLFFIEENSVDRIFNFSRIGNKGLKALNGKEYDNIIKKYHETGLSAKILEIDNAQILIELAIAAFQWQCSGWNEMELERGKPIVFRHLDFRHRIKKMASHDNPFVN</sequence>
<evidence type="ECO:0000313" key="2">
    <source>
        <dbReference type="Proteomes" id="UP000640485"/>
    </source>
</evidence>
<accession>A0A934W1A1</accession>
<dbReference type="Proteomes" id="UP000640485">
    <property type="component" value="Unassembled WGS sequence"/>
</dbReference>
<comment type="caution">
    <text evidence="1">The sequence shown here is derived from an EMBL/GenBank/DDBJ whole genome shotgun (WGS) entry which is preliminary data.</text>
</comment>
<organism evidence="1 2">
    <name type="scientific">Paracoccus caeni</name>
    <dbReference type="NCBI Taxonomy" id="657651"/>
    <lineage>
        <taxon>Bacteria</taxon>
        <taxon>Pseudomonadati</taxon>
        <taxon>Pseudomonadota</taxon>
        <taxon>Alphaproteobacteria</taxon>
        <taxon>Rhodobacterales</taxon>
        <taxon>Paracoccaceae</taxon>
        <taxon>Paracoccus</taxon>
    </lineage>
</organism>
<reference evidence="1" key="1">
    <citation type="submission" date="2021-01" db="EMBL/GenBank/DDBJ databases">
        <title>Paracoccus amoyensis sp. nov., isolated from the surface seawater along the coast of Xiamen Island, China.</title>
        <authorList>
            <person name="Lyu L."/>
        </authorList>
    </citation>
    <scope>NUCLEOTIDE SEQUENCE</scope>
    <source>
        <strain evidence="1">MJ17</strain>
    </source>
</reference>
<name>A0A934W1A1_9RHOB</name>
<protein>
    <submittedName>
        <fullName evidence="1">Uncharacterized protein</fullName>
    </submittedName>
</protein>
<dbReference type="EMBL" id="JAEPRQ010000009">
    <property type="protein sequence ID" value="MBK4217785.1"/>
    <property type="molecule type" value="Genomic_DNA"/>
</dbReference>
<gene>
    <name evidence="1" type="ORF">JJJ17_17770</name>
</gene>
<dbReference type="AlphaFoldDB" id="A0A934W1A1"/>
<evidence type="ECO:0000313" key="1">
    <source>
        <dbReference type="EMBL" id="MBK4217785.1"/>
    </source>
</evidence>
<proteinExistence type="predicted"/>
<keyword evidence="2" id="KW-1185">Reference proteome</keyword>
<dbReference type="RefSeq" id="WP_200688898.1">
    <property type="nucleotide sequence ID" value="NZ_JAEPRQ010000009.1"/>
</dbReference>